<feature type="region of interest" description="Disordered" evidence="1">
    <location>
        <begin position="1"/>
        <end position="39"/>
    </location>
</feature>
<feature type="non-terminal residue" evidence="2">
    <location>
        <position position="39"/>
    </location>
</feature>
<dbReference type="EMBL" id="CADCTP010000013">
    <property type="protein sequence ID" value="CAA9214343.1"/>
    <property type="molecule type" value="Genomic_DNA"/>
</dbReference>
<reference evidence="2" key="1">
    <citation type="submission" date="2020-02" db="EMBL/GenBank/DDBJ databases">
        <authorList>
            <person name="Meier V. D."/>
        </authorList>
    </citation>
    <scope>NUCLEOTIDE SEQUENCE</scope>
    <source>
        <strain evidence="2">AVDCRST_MAG41</strain>
    </source>
</reference>
<gene>
    <name evidence="2" type="ORF">AVDCRST_MAG41-130</name>
</gene>
<sequence>AAGRPVRGVLDRRHRRRAAGAGAGGGGRRVRAPAGRLGR</sequence>
<evidence type="ECO:0000256" key="1">
    <source>
        <dbReference type="SAM" id="MobiDB-lite"/>
    </source>
</evidence>
<evidence type="ECO:0000313" key="2">
    <source>
        <dbReference type="EMBL" id="CAA9214343.1"/>
    </source>
</evidence>
<name>A0A6J4H6U8_9ACTN</name>
<accession>A0A6J4H6U8</accession>
<dbReference type="AlphaFoldDB" id="A0A6J4H6U8"/>
<proteinExistence type="predicted"/>
<feature type="non-terminal residue" evidence="2">
    <location>
        <position position="1"/>
    </location>
</feature>
<organism evidence="2">
    <name type="scientific">uncultured Mycobacteriales bacterium</name>
    <dbReference type="NCBI Taxonomy" id="581187"/>
    <lineage>
        <taxon>Bacteria</taxon>
        <taxon>Bacillati</taxon>
        <taxon>Actinomycetota</taxon>
        <taxon>Actinomycetes</taxon>
        <taxon>Mycobacteriales</taxon>
        <taxon>environmental samples</taxon>
    </lineage>
</organism>
<protein>
    <submittedName>
        <fullName evidence="2">Uncharacterized protein</fullName>
    </submittedName>
</protein>